<dbReference type="Pfam" id="PF01557">
    <property type="entry name" value="FAA_hydrolase"/>
    <property type="match status" value="1"/>
</dbReference>
<dbReference type="SUPFAM" id="SSF56529">
    <property type="entry name" value="FAH"/>
    <property type="match status" value="1"/>
</dbReference>
<proteinExistence type="inferred from homology"/>
<evidence type="ECO:0000256" key="1">
    <source>
        <dbReference type="ARBA" id="ARBA00010211"/>
    </source>
</evidence>
<evidence type="ECO:0000259" key="3">
    <source>
        <dbReference type="Pfam" id="PF01557"/>
    </source>
</evidence>
<accession>X1SV10</accession>
<comment type="similarity">
    <text evidence="1">Belongs to the FAH family.</text>
</comment>
<dbReference type="Gene3D" id="3.90.850.10">
    <property type="entry name" value="Fumarylacetoacetase-like, C-terminal domain"/>
    <property type="match status" value="1"/>
</dbReference>
<evidence type="ECO:0000256" key="2">
    <source>
        <dbReference type="ARBA" id="ARBA00022723"/>
    </source>
</evidence>
<dbReference type="GO" id="GO:0044281">
    <property type="term" value="P:small molecule metabolic process"/>
    <property type="evidence" value="ECO:0007669"/>
    <property type="project" value="UniProtKB-ARBA"/>
</dbReference>
<dbReference type="AlphaFoldDB" id="X1SV10"/>
<reference evidence="4" key="1">
    <citation type="journal article" date="2014" name="Front. Microbiol.">
        <title>High frequency of phylogenetically diverse reductive dehalogenase-homologous genes in deep subseafloor sedimentary metagenomes.</title>
        <authorList>
            <person name="Kawai M."/>
            <person name="Futagami T."/>
            <person name="Toyoda A."/>
            <person name="Takaki Y."/>
            <person name="Nishi S."/>
            <person name="Hori S."/>
            <person name="Arai W."/>
            <person name="Tsubouchi T."/>
            <person name="Morono Y."/>
            <person name="Uchiyama I."/>
            <person name="Ito T."/>
            <person name="Fujiyama A."/>
            <person name="Inagaki F."/>
            <person name="Takami H."/>
        </authorList>
    </citation>
    <scope>NUCLEOTIDE SEQUENCE</scope>
    <source>
        <strain evidence="4">Expedition CK06-06</strain>
    </source>
</reference>
<feature type="non-terminal residue" evidence="4">
    <location>
        <position position="212"/>
    </location>
</feature>
<comment type="caution">
    <text evidence="4">The sequence shown here is derived from an EMBL/GenBank/DDBJ whole genome shotgun (WGS) entry which is preliminary data.</text>
</comment>
<gene>
    <name evidence="4" type="ORF">S12H4_06908</name>
</gene>
<dbReference type="InterPro" id="IPR011234">
    <property type="entry name" value="Fumarylacetoacetase-like_C"/>
</dbReference>
<dbReference type="PANTHER" id="PTHR42796:SF4">
    <property type="entry name" value="FUMARYLACETOACETATE HYDROLASE DOMAIN-CONTAINING PROTEIN 2A"/>
    <property type="match status" value="1"/>
</dbReference>
<evidence type="ECO:0000313" key="4">
    <source>
        <dbReference type="EMBL" id="GAI71644.1"/>
    </source>
</evidence>
<dbReference type="GO" id="GO:0046872">
    <property type="term" value="F:metal ion binding"/>
    <property type="evidence" value="ECO:0007669"/>
    <property type="project" value="UniProtKB-KW"/>
</dbReference>
<protein>
    <recommendedName>
        <fullName evidence="3">Fumarylacetoacetase-like C-terminal domain-containing protein</fullName>
    </recommendedName>
</protein>
<dbReference type="InterPro" id="IPR036663">
    <property type="entry name" value="Fumarylacetoacetase_C_sf"/>
</dbReference>
<dbReference type="PANTHER" id="PTHR42796">
    <property type="entry name" value="FUMARYLACETOACETATE HYDROLASE DOMAIN-CONTAINING PROTEIN 2A-RELATED"/>
    <property type="match status" value="1"/>
</dbReference>
<sequence>MDQVNYAPLYRHPSKIWGIGLNYVEHASDLSEKAPTLYPASFMKPDTTIIGHQDVVNIPLQSEKTTGEAELGIIIGRKCKNVPRKDWLAVVTGFTCIIDITAEDILRQNPRYLTLAKSFDTFFSLGPHLVTPDEIEDIAQLKVATVINGQRHAENVVSNMTFPPDYLVAFNSEVMTLLPGDIISTGTPRAVQLKDGDVIECQISGFPYLKNP</sequence>
<dbReference type="GO" id="GO:0003824">
    <property type="term" value="F:catalytic activity"/>
    <property type="evidence" value="ECO:0007669"/>
    <property type="project" value="InterPro"/>
</dbReference>
<name>X1SV10_9ZZZZ</name>
<dbReference type="EMBL" id="BARW01002491">
    <property type="protein sequence ID" value="GAI71644.1"/>
    <property type="molecule type" value="Genomic_DNA"/>
</dbReference>
<feature type="domain" description="Fumarylacetoacetase-like C-terminal" evidence="3">
    <location>
        <begin position="15"/>
        <end position="211"/>
    </location>
</feature>
<dbReference type="InterPro" id="IPR051121">
    <property type="entry name" value="FAH"/>
</dbReference>
<organism evidence="4">
    <name type="scientific">marine sediment metagenome</name>
    <dbReference type="NCBI Taxonomy" id="412755"/>
    <lineage>
        <taxon>unclassified sequences</taxon>
        <taxon>metagenomes</taxon>
        <taxon>ecological metagenomes</taxon>
    </lineage>
</organism>
<keyword evidence="2" id="KW-0479">Metal-binding</keyword>